<accession>A0ABY0SDJ2</accession>
<reference evidence="1 2" key="1">
    <citation type="submission" date="2016-10" db="EMBL/GenBank/DDBJ databases">
        <authorList>
            <person name="Varghese N."/>
            <person name="Submissions S."/>
        </authorList>
    </citation>
    <scope>NUCLEOTIDE SEQUENCE [LARGE SCALE GENOMIC DNA]</scope>
    <source>
        <strain evidence="1 2">BS2774</strain>
    </source>
</reference>
<gene>
    <name evidence="1" type="ORF">SAMN04490184_2302</name>
</gene>
<dbReference type="InterPro" id="IPR021352">
    <property type="entry name" value="DUF2971"/>
</dbReference>
<dbReference type="Proteomes" id="UP000182654">
    <property type="component" value="Chromosome I"/>
</dbReference>
<proteinExistence type="predicted"/>
<evidence type="ECO:0000313" key="1">
    <source>
        <dbReference type="EMBL" id="SDP10498.1"/>
    </source>
</evidence>
<dbReference type="EMBL" id="LT629708">
    <property type="protein sequence ID" value="SDP10498.1"/>
    <property type="molecule type" value="Genomic_DNA"/>
</dbReference>
<protein>
    <recommendedName>
        <fullName evidence="3">DUF2971 domain-containing protein</fullName>
    </recommendedName>
</protein>
<keyword evidence="2" id="KW-1185">Reference proteome</keyword>
<organism evidence="1 2">
    <name type="scientific">Pseudomonas extremorientalis</name>
    <dbReference type="NCBI Taxonomy" id="169669"/>
    <lineage>
        <taxon>Bacteria</taxon>
        <taxon>Pseudomonadati</taxon>
        <taxon>Pseudomonadota</taxon>
        <taxon>Gammaproteobacteria</taxon>
        <taxon>Pseudomonadales</taxon>
        <taxon>Pseudomonadaceae</taxon>
        <taxon>Pseudomonas</taxon>
    </lineage>
</organism>
<name>A0ABY0SDJ2_9PSED</name>
<evidence type="ECO:0000313" key="2">
    <source>
        <dbReference type="Proteomes" id="UP000182654"/>
    </source>
</evidence>
<sequence>MRTVFDESIDANEHLWRYFRPDRFLEMINQGCLYFASARQFQDPFEGATAVLPPGSIHDPRFLPQNEGGERAFEQLRRLTKICCWHRAAYESDAMWQLYAAAWKGVAIRTSPARLAKAIKPFKLREDYADETLWSGNVRYLDLLKERLRVNVLERFMYKHKAFSWEQEFRLMISLRLAEEFGVKVPESGIKVAVDVCLLIDRIYLGPELSIDDTQAIRLAAESAGLGDRVRVSSMLGTPRYT</sequence>
<evidence type="ECO:0008006" key="3">
    <source>
        <dbReference type="Google" id="ProtNLM"/>
    </source>
</evidence>
<dbReference type="Pfam" id="PF11185">
    <property type="entry name" value="DUF2971"/>
    <property type="match status" value="1"/>
</dbReference>